<keyword evidence="7 9" id="KW-0472">Membrane</keyword>
<dbReference type="OrthoDB" id="6418713at2759"/>
<dbReference type="InterPro" id="IPR004853">
    <property type="entry name" value="Sugar_P_trans_dom"/>
</dbReference>
<evidence type="ECO:0000256" key="7">
    <source>
        <dbReference type="ARBA" id="ARBA00023136"/>
    </source>
</evidence>
<dbReference type="AlphaFoldDB" id="A0A2T3BAP2"/>
<keyword evidence="6 9" id="KW-1133">Transmembrane helix</keyword>
<comment type="subcellular location">
    <subcellularLocation>
        <location evidence="2">Endoplasmic reticulum membrane</location>
        <topology evidence="2">Multi-pass membrane protein</topology>
    </subcellularLocation>
</comment>
<protein>
    <recommendedName>
        <fullName evidence="10">Sugar phosphate transporter domain-containing protein</fullName>
    </recommendedName>
</protein>
<feature type="transmembrane region" description="Helical" evidence="9">
    <location>
        <begin position="108"/>
        <end position="125"/>
    </location>
</feature>
<evidence type="ECO:0000256" key="1">
    <source>
        <dbReference type="ARBA" id="ARBA00003420"/>
    </source>
</evidence>
<dbReference type="RefSeq" id="XP_024723933.1">
    <property type="nucleotide sequence ID" value="XM_024862310.1"/>
</dbReference>
<feature type="transmembrane region" description="Helical" evidence="9">
    <location>
        <begin position="187"/>
        <end position="204"/>
    </location>
</feature>
<feature type="transmembrane region" description="Helical" evidence="9">
    <location>
        <begin position="360"/>
        <end position="382"/>
    </location>
</feature>
<gene>
    <name evidence="11" type="ORF">M430DRAFT_133684</name>
</gene>
<evidence type="ECO:0000256" key="6">
    <source>
        <dbReference type="ARBA" id="ARBA00022989"/>
    </source>
</evidence>
<dbReference type="InterPro" id="IPR050186">
    <property type="entry name" value="TPT_transporter"/>
</dbReference>
<feature type="transmembrane region" description="Helical" evidence="9">
    <location>
        <begin position="256"/>
        <end position="280"/>
    </location>
</feature>
<dbReference type="PANTHER" id="PTHR11132">
    <property type="entry name" value="SOLUTE CARRIER FAMILY 35"/>
    <property type="match status" value="1"/>
</dbReference>
<evidence type="ECO:0000256" key="5">
    <source>
        <dbReference type="ARBA" id="ARBA00022692"/>
    </source>
</evidence>
<feature type="transmembrane region" description="Helical" evidence="9">
    <location>
        <begin position="225"/>
        <end position="244"/>
    </location>
</feature>
<evidence type="ECO:0000256" key="8">
    <source>
        <dbReference type="SAM" id="MobiDB-lite"/>
    </source>
</evidence>
<feature type="domain" description="Sugar phosphate transporter" evidence="10">
    <location>
        <begin position="42"/>
        <end position="328"/>
    </location>
</feature>
<sequence length="401" mass="44057">MAEDKVRVSGDLARPSGAPVLPTVNPDAEKRAPSKEAGIPAAFYVIFWISLSGGVILFNKWILSTLGFHYPILLTAWHLIFSTIMTQILARTTTLLDGRKKIKMTGRVYLRAIVPIGVAFSLSLMCGNLTYLYLSVSFIQMLKATTPVAVLLTSWMLRVEEVNFMKLFNVSFIVLGVVIASFGEIDFVLIGFLYQIGGIMFEAIRINLVQTLLNGAEYKMDPLVSLYYFAPVCAVMNTIVAMFWEIPQVTMSEVYAVGIWTFVANAACAFMLNVAVVFLIGKTSGLVLTLCGVLKDILLVIASVLIWGTMISRLQMFGYTIALLGMLWFKFGKEKVKEFLANGNRAWAELGANRPVLRKIIVLALVLVTAFVLLGGLAPTYAPAYDPKEYINAAKSAVSGV</sequence>
<evidence type="ECO:0000256" key="9">
    <source>
        <dbReference type="SAM" id="Phobius"/>
    </source>
</evidence>
<accession>A0A2T3BAP2</accession>
<comment type="subunit">
    <text evidence="4">Homooligomer.</text>
</comment>
<evidence type="ECO:0000313" key="11">
    <source>
        <dbReference type="EMBL" id="PSS25334.1"/>
    </source>
</evidence>
<comment type="similarity">
    <text evidence="3">Belongs to the TPT transporter family. SLC35D subfamily.</text>
</comment>
<dbReference type="InParanoid" id="A0A2T3BAP2"/>
<organism evidence="11 12">
    <name type="scientific">Amorphotheca resinae ATCC 22711</name>
    <dbReference type="NCBI Taxonomy" id="857342"/>
    <lineage>
        <taxon>Eukaryota</taxon>
        <taxon>Fungi</taxon>
        <taxon>Dikarya</taxon>
        <taxon>Ascomycota</taxon>
        <taxon>Pezizomycotina</taxon>
        <taxon>Leotiomycetes</taxon>
        <taxon>Helotiales</taxon>
        <taxon>Amorphothecaceae</taxon>
        <taxon>Amorphotheca</taxon>
    </lineage>
</organism>
<comment type="function">
    <text evidence="1">Involved in the import of GDP-mannose from the cytoplasm into the Golgi lumen.</text>
</comment>
<evidence type="ECO:0000256" key="4">
    <source>
        <dbReference type="ARBA" id="ARBA00011182"/>
    </source>
</evidence>
<feature type="transmembrane region" description="Helical" evidence="9">
    <location>
        <begin position="131"/>
        <end position="152"/>
    </location>
</feature>
<evidence type="ECO:0000313" key="12">
    <source>
        <dbReference type="Proteomes" id="UP000241818"/>
    </source>
</evidence>
<dbReference type="GO" id="GO:0005789">
    <property type="term" value="C:endoplasmic reticulum membrane"/>
    <property type="evidence" value="ECO:0007669"/>
    <property type="project" value="UniProtKB-SubCell"/>
</dbReference>
<feature type="transmembrane region" description="Helical" evidence="9">
    <location>
        <begin position="41"/>
        <end position="62"/>
    </location>
</feature>
<reference evidence="11 12" key="1">
    <citation type="journal article" date="2018" name="New Phytol.">
        <title>Comparative genomics and transcriptomics depict ericoid mycorrhizal fungi as versatile saprotrophs and plant mutualists.</title>
        <authorList>
            <person name="Martino E."/>
            <person name="Morin E."/>
            <person name="Grelet G.A."/>
            <person name="Kuo A."/>
            <person name="Kohler A."/>
            <person name="Daghino S."/>
            <person name="Barry K.W."/>
            <person name="Cichocki N."/>
            <person name="Clum A."/>
            <person name="Dockter R.B."/>
            <person name="Hainaut M."/>
            <person name="Kuo R.C."/>
            <person name="LaButti K."/>
            <person name="Lindahl B.D."/>
            <person name="Lindquist E.A."/>
            <person name="Lipzen A."/>
            <person name="Khouja H.R."/>
            <person name="Magnuson J."/>
            <person name="Murat C."/>
            <person name="Ohm R.A."/>
            <person name="Singer S.W."/>
            <person name="Spatafora J.W."/>
            <person name="Wang M."/>
            <person name="Veneault-Fourrey C."/>
            <person name="Henrissat B."/>
            <person name="Grigoriev I.V."/>
            <person name="Martin F.M."/>
            <person name="Perotto S."/>
        </authorList>
    </citation>
    <scope>NUCLEOTIDE SEQUENCE [LARGE SCALE GENOMIC DNA]</scope>
    <source>
        <strain evidence="11 12">ATCC 22711</strain>
    </source>
</reference>
<feature type="transmembrane region" description="Helical" evidence="9">
    <location>
        <begin position="164"/>
        <end position="181"/>
    </location>
</feature>
<dbReference type="GeneID" id="36570391"/>
<feature type="transmembrane region" description="Helical" evidence="9">
    <location>
        <begin position="68"/>
        <end position="88"/>
    </location>
</feature>
<feature type="transmembrane region" description="Helical" evidence="9">
    <location>
        <begin position="287"/>
        <end position="308"/>
    </location>
</feature>
<name>A0A2T3BAP2_AMORE</name>
<keyword evidence="12" id="KW-1185">Reference proteome</keyword>
<evidence type="ECO:0000256" key="2">
    <source>
        <dbReference type="ARBA" id="ARBA00004477"/>
    </source>
</evidence>
<proteinExistence type="inferred from homology"/>
<dbReference type="Pfam" id="PF03151">
    <property type="entry name" value="TPT"/>
    <property type="match status" value="1"/>
</dbReference>
<feature type="transmembrane region" description="Helical" evidence="9">
    <location>
        <begin position="314"/>
        <end position="331"/>
    </location>
</feature>
<keyword evidence="5 9" id="KW-0812">Transmembrane</keyword>
<feature type="region of interest" description="Disordered" evidence="8">
    <location>
        <begin position="1"/>
        <end position="32"/>
    </location>
</feature>
<dbReference type="EMBL" id="KZ679007">
    <property type="protein sequence ID" value="PSS25334.1"/>
    <property type="molecule type" value="Genomic_DNA"/>
</dbReference>
<evidence type="ECO:0000256" key="3">
    <source>
        <dbReference type="ARBA" id="ARBA00010425"/>
    </source>
</evidence>
<dbReference type="Proteomes" id="UP000241818">
    <property type="component" value="Unassembled WGS sequence"/>
</dbReference>
<evidence type="ECO:0000259" key="10">
    <source>
        <dbReference type="Pfam" id="PF03151"/>
    </source>
</evidence>